<accession>A0A1F7YGU2</accession>
<dbReference type="AlphaFoldDB" id="A0A1F7YGU2"/>
<sequence length="111" mass="12781">MKNINYLATLEKFVADKNIDLEAKTEIQSYGKNGLNEISNQSLFPDEIMPDIPNPKMINNIDELSRYKSILSEWLGKFIGEPRRGDEFERGMGLQRKLTFRAMELAAKKVN</sequence>
<gene>
    <name evidence="1" type="ORF">A2627_00890</name>
</gene>
<evidence type="ECO:0000313" key="2">
    <source>
        <dbReference type="Proteomes" id="UP000178851"/>
    </source>
</evidence>
<comment type="caution">
    <text evidence="1">The sequence shown here is derived from an EMBL/GenBank/DDBJ whole genome shotgun (WGS) entry which is preliminary data.</text>
</comment>
<proteinExistence type="predicted"/>
<dbReference type="EMBL" id="MGGI01000012">
    <property type="protein sequence ID" value="OGM26564.1"/>
    <property type="molecule type" value="Genomic_DNA"/>
</dbReference>
<dbReference type="Proteomes" id="UP000178851">
    <property type="component" value="Unassembled WGS sequence"/>
</dbReference>
<evidence type="ECO:0000313" key="1">
    <source>
        <dbReference type="EMBL" id="OGM26564.1"/>
    </source>
</evidence>
<reference evidence="1 2" key="1">
    <citation type="journal article" date="2016" name="Nat. Commun.">
        <title>Thousands of microbial genomes shed light on interconnected biogeochemical processes in an aquifer system.</title>
        <authorList>
            <person name="Anantharaman K."/>
            <person name="Brown C.T."/>
            <person name="Hug L.A."/>
            <person name="Sharon I."/>
            <person name="Castelle C.J."/>
            <person name="Probst A.J."/>
            <person name="Thomas B.C."/>
            <person name="Singh A."/>
            <person name="Wilkins M.J."/>
            <person name="Karaoz U."/>
            <person name="Brodie E.L."/>
            <person name="Williams K.H."/>
            <person name="Hubbard S.S."/>
            <person name="Banfield J.F."/>
        </authorList>
    </citation>
    <scope>NUCLEOTIDE SEQUENCE [LARGE SCALE GENOMIC DNA]</scope>
</reference>
<name>A0A1F7YGU2_9BACT</name>
<organism evidence="1 2">
    <name type="scientific">Candidatus Woesebacteria bacterium RIFCSPHIGHO2_01_FULL_39_28</name>
    <dbReference type="NCBI Taxonomy" id="1802496"/>
    <lineage>
        <taxon>Bacteria</taxon>
        <taxon>Candidatus Woeseibacteriota</taxon>
    </lineage>
</organism>
<protein>
    <submittedName>
        <fullName evidence="1">Uncharacterized protein</fullName>
    </submittedName>
</protein>